<keyword evidence="3" id="KW-1185">Reference proteome</keyword>
<evidence type="ECO:0000313" key="3">
    <source>
        <dbReference type="Proteomes" id="UP000198281"/>
    </source>
</evidence>
<dbReference type="AlphaFoldDB" id="A0A239G9P7"/>
<dbReference type="RefSeq" id="WP_144033780.1">
    <property type="nucleotide sequence ID" value="NZ_FZOS01000011.1"/>
</dbReference>
<dbReference type="EMBL" id="FZOS01000011">
    <property type="protein sequence ID" value="SNS65821.1"/>
    <property type="molecule type" value="Genomic_DNA"/>
</dbReference>
<name>A0A239G9P7_9SPHN</name>
<dbReference type="Proteomes" id="UP000198281">
    <property type="component" value="Unassembled WGS sequence"/>
</dbReference>
<reference evidence="3" key="1">
    <citation type="submission" date="2017-06" db="EMBL/GenBank/DDBJ databases">
        <authorList>
            <person name="Varghese N."/>
            <person name="Submissions S."/>
        </authorList>
    </citation>
    <scope>NUCLEOTIDE SEQUENCE [LARGE SCALE GENOMIC DNA]</scope>
    <source>
        <strain evidence="3">LNB2</strain>
    </source>
</reference>
<accession>A0A239G9P7</accession>
<dbReference type="InterPro" id="IPR006311">
    <property type="entry name" value="TAT_signal"/>
</dbReference>
<evidence type="ECO:0000313" key="2">
    <source>
        <dbReference type="EMBL" id="SNS65821.1"/>
    </source>
</evidence>
<sequence length="115" mass="11834">MMHSSTIRRRLVAASAAAAIALLAGCSGTSDEDAVVNDLNAAELVPDEVEAPVNVIEPVDEVPNIVEPAANQAAATPPPPPVEPDAQMIDDAEATGMTARVSRDYTAGNEATVQE</sequence>
<dbReference type="PROSITE" id="PS51318">
    <property type="entry name" value="TAT"/>
    <property type="match status" value="1"/>
</dbReference>
<evidence type="ECO:0000256" key="1">
    <source>
        <dbReference type="SAM" id="SignalP"/>
    </source>
</evidence>
<keyword evidence="1" id="KW-0732">Signal</keyword>
<protein>
    <submittedName>
        <fullName evidence="2">Uncharacterized protein</fullName>
    </submittedName>
</protein>
<organism evidence="2 3">
    <name type="scientific">Edaphosphingomonas laterariae</name>
    <dbReference type="NCBI Taxonomy" id="861865"/>
    <lineage>
        <taxon>Bacteria</taxon>
        <taxon>Pseudomonadati</taxon>
        <taxon>Pseudomonadota</taxon>
        <taxon>Alphaproteobacteria</taxon>
        <taxon>Sphingomonadales</taxon>
        <taxon>Rhizorhabdaceae</taxon>
        <taxon>Edaphosphingomonas</taxon>
    </lineage>
</organism>
<gene>
    <name evidence="2" type="ORF">SAMN06295912_11196</name>
</gene>
<feature type="signal peptide" evidence="1">
    <location>
        <begin position="1"/>
        <end position="24"/>
    </location>
</feature>
<proteinExistence type="predicted"/>
<feature type="chain" id="PRO_5012399012" evidence="1">
    <location>
        <begin position="25"/>
        <end position="115"/>
    </location>
</feature>